<dbReference type="GO" id="GO:0008794">
    <property type="term" value="F:arsenate reductase (glutaredoxin) activity"/>
    <property type="evidence" value="ECO:0007669"/>
    <property type="project" value="UniProtKB-UniRule"/>
</dbReference>
<dbReference type="KEGG" id="nzl:D0T92_01290"/>
<dbReference type="InterPro" id="IPR006659">
    <property type="entry name" value="Arsenate_reductase"/>
</dbReference>
<protein>
    <recommendedName>
        <fullName evidence="4">Arsenate reductase</fullName>
        <ecNumber evidence="4">1.20.4.1</ecNumber>
    </recommendedName>
</protein>
<dbReference type="InterPro" id="IPR006660">
    <property type="entry name" value="Arsenate_reductase-like"/>
</dbReference>
<dbReference type="SUPFAM" id="SSF52833">
    <property type="entry name" value="Thioredoxin-like"/>
    <property type="match status" value="1"/>
</dbReference>
<dbReference type="Pfam" id="PF03960">
    <property type="entry name" value="ArsC"/>
    <property type="match status" value="1"/>
</dbReference>
<dbReference type="PANTHER" id="PTHR30041">
    <property type="entry name" value="ARSENATE REDUCTASE"/>
    <property type="match status" value="1"/>
</dbReference>
<dbReference type="EC" id="1.20.4.1" evidence="4"/>
<dbReference type="CDD" id="cd03034">
    <property type="entry name" value="ArsC_ArsC"/>
    <property type="match status" value="1"/>
</dbReference>
<proteinExistence type="inferred from homology"/>
<dbReference type="PANTHER" id="PTHR30041:SF4">
    <property type="entry name" value="ARSENATE REDUCTASE"/>
    <property type="match status" value="1"/>
</dbReference>
<accession>A0A5J6PRE2</accession>
<evidence type="ECO:0000313" key="6">
    <source>
        <dbReference type="Proteomes" id="UP000325713"/>
    </source>
</evidence>
<comment type="similarity">
    <text evidence="1 3 4">Belongs to the ArsC family.</text>
</comment>
<reference evidence="5 6" key="1">
    <citation type="submission" date="2018-08" db="EMBL/GenBank/DDBJ databases">
        <title>Neisseria zalophi ATCC BAA-2455 complete genome.</title>
        <authorList>
            <person name="Veseli I.A."/>
            <person name="Buttler R."/>
            <person name="Mascarenhas dos Santos A.C."/>
            <person name="Pombert J.-F."/>
        </authorList>
    </citation>
    <scope>NUCLEOTIDE SEQUENCE [LARGE SCALE GENOMIC DNA]</scope>
    <source>
        <strain evidence="5 6">ATCC BAA-2455</strain>
    </source>
</reference>
<comment type="catalytic activity">
    <reaction evidence="4">
        <text>[glutaredoxin]-dithiol + arsenate + glutathione + H(+) = glutathionyl-S-S-[glutaredoxin] + arsenite + H2O</text>
        <dbReference type="Rhea" id="RHEA:22016"/>
        <dbReference type="Rhea" id="RHEA-COMP:10729"/>
        <dbReference type="Rhea" id="RHEA-COMP:17668"/>
        <dbReference type="ChEBI" id="CHEBI:15377"/>
        <dbReference type="ChEBI" id="CHEBI:15378"/>
        <dbReference type="ChEBI" id="CHEBI:29242"/>
        <dbReference type="ChEBI" id="CHEBI:29950"/>
        <dbReference type="ChEBI" id="CHEBI:48597"/>
        <dbReference type="ChEBI" id="CHEBI:57925"/>
        <dbReference type="ChEBI" id="CHEBI:146199"/>
        <dbReference type="EC" id="1.20.4.1"/>
    </reaction>
</comment>
<dbReference type="PROSITE" id="PS51353">
    <property type="entry name" value="ARSC"/>
    <property type="match status" value="1"/>
</dbReference>
<dbReference type="EMBL" id="CP031700">
    <property type="protein sequence ID" value="QEY25308.1"/>
    <property type="molecule type" value="Genomic_DNA"/>
</dbReference>
<organism evidence="5 6">
    <name type="scientific">Neisseria zalophi</name>
    <dbReference type="NCBI Taxonomy" id="640030"/>
    <lineage>
        <taxon>Bacteria</taxon>
        <taxon>Pseudomonadati</taxon>
        <taxon>Pseudomonadota</taxon>
        <taxon>Betaproteobacteria</taxon>
        <taxon>Neisseriales</taxon>
        <taxon>Neisseriaceae</taxon>
        <taxon>Neisseria</taxon>
    </lineage>
</organism>
<evidence type="ECO:0000313" key="5">
    <source>
        <dbReference type="EMBL" id="QEY25308.1"/>
    </source>
</evidence>
<gene>
    <name evidence="5" type="primary">arsC</name>
    <name evidence="5" type="ORF">D0T92_01290</name>
</gene>
<dbReference type="InterPro" id="IPR036249">
    <property type="entry name" value="Thioredoxin-like_sf"/>
</dbReference>
<evidence type="ECO:0000256" key="4">
    <source>
        <dbReference type="RuleBase" id="RU362029"/>
    </source>
</evidence>
<name>A0A5J6PRE2_9NEIS</name>
<evidence type="ECO:0000256" key="2">
    <source>
        <dbReference type="ARBA" id="ARBA00023002"/>
    </source>
</evidence>
<keyword evidence="6" id="KW-1185">Reference proteome</keyword>
<dbReference type="AlphaFoldDB" id="A0A5J6PRE2"/>
<evidence type="ECO:0000256" key="3">
    <source>
        <dbReference type="PROSITE-ProRule" id="PRU01282"/>
    </source>
</evidence>
<sequence>MSKIVILYHNNRCSKSRAALALLQVRGIKTQVVNYLDVAPTFEELQNIFTKLGTDSPRSMMRVKDSLYRELGLDNAELSDDDLLKAIAEHPTLLERPIAVIGDKAAVGRPLENIEALL</sequence>
<dbReference type="NCBIfam" id="TIGR00014">
    <property type="entry name" value="arsC"/>
    <property type="match status" value="1"/>
</dbReference>
<dbReference type="Gene3D" id="3.40.30.10">
    <property type="entry name" value="Glutaredoxin"/>
    <property type="match status" value="1"/>
</dbReference>
<dbReference type="Proteomes" id="UP000325713">
    <property type="component" value="Chromosome"/>
</dbReference>
<evidence type="ECO:0000256" key="1">
    <source>
        <dbReference type="ARBA" id="ARBA00007198"/>
    </source>
</evidence>
<dbReference type="RefSeq" id="WP_151049470.1">
    <property type="nucleotide sequence ID" value="NZ_CP031700.1"/>
</dbReference>
<keyword evidence="2 4" id="KW-0560">Oxidoreductase</keyword>
<dbReference type="OrthoDB" id="9790554at2"/>